<dbReference type="Proteomes" id="UP001049518">
    <property type="component" value="Chromosome"/>
</dbReference>
<name>A0ABX8QMA8_9ACTN</name>
<dbReference type="PANTHER" id="PTHR30055:SF231">
    <property type="entry name" value="TRANSCRIPTIONAL REGULATORY PROTEIN (PROBABLY DEOR-FAMILY)-RELATED"/>
    <property type="match status" value="1"/>
</dbReference>
<gene>
    <name evidence="4" type="ORF">AGRA3207_000462</name>
</gene>
<dbReference type="InterPro" id="IPR050109">
    <property type="entry name" value="HTH-type_TetR-like_transc_reg"/>
</dbReference>
<keyword evidence="1 2" id="KW-0238">DNA-binding</keyword>
<evidence type="ECO:0000256" key="2">
    <source>
        <dbReference type="PROSITE-ProRule" id="PRU00335"/>
    </source>
</evidence>
<dbReference type="InterPro" id="IPR001647">
    <property type="entry name" value="HTH_TetR"/>
</dbReference>
<dbReference type="PANTHER" id="PTHR30055">
    <property type="entry name" value="HTH-TYPE TRANSCRIPTIONAL REGULATOR RUTR"/>
    <property type="match status" value="1"/>
</dbReference>
<dbReference type="PRINTS" id="PR00455">
    <property type="entry name" value="HTHTETR"/>
</dbReference>
<evidence type="ECO:0000259" key="3">
    <source>
        <dbReference type="PROSITE" id="PS50977"/>
    </source>
</evidence>
<reference evidence="4" key="1">
    <citation type="submission" date="2020-07" db="EMBL/GenBank/DDBJ databases">
        <authorList>
            <person name="Tarantini F.S."/>
            <person name="Hong K.W."/>
            <person name="Chan K.G."/>
        </authorList>
    </citation>
    <scope>NUCLEOTIDE SEQUENCE</scope>
    <source>
        <strain evidence="4">32-07</strain>
    </source>
</reference>
<dbReference type="PROSITE" id="PS50977">
    <property type="entry name" value="HTH_TETR_2"/>
    <property type="match status" value="1"/>
</dbReference>
<dbReference type="RefSeq" id="WP_231332891.1">
    <property type="nucleotide sequence ID" value="NZ_CP059572.1"/>
</dbReference>
<dbReference type="Gene3D" id="1.10.357.10">
    <property type="entry name" value="Tetracycline Repressor, domain 2"/>
    <property type="match status" value="1"/>
</dbReference>
<dbReference type="EMBL" id="CP059572">
    <property type="protein sequence ID" value="QXJ19859.1"/>
    <property type="molecule type" value="Genomic_DNA"/>
</dbReference>
<evidence type="ECO:0000313" key="4">
    <source>
        <dbReference type="EMBL" id="QXJ19859.1"/>
    </source>
</evidence>
<feature type="domain" description="HTH tetR-type" evidence="3">
    <location>
        <begin position="17"/>
        <end position="77"/>
    </location>
</feature>
<sequence length="196" mass="20882">MSAHTAADPGPRKRDPEATRRVILEAAAELVVEQGAAALTHRMVAARAGVALGSTTRYFESIDDLRETALRMLGDEVDAYLAQMERDLASCDDLAECLAASMHGFLTDSRQVHSAMALVTAAASDASLRSLAVRWTDRLTDLLAVHVGRERAVAAEVYLDGATMHAALHDTPLGRESVTRALRAIFAMPGTGGPES</sequence>
<organism evidence="4 5">
    <name type="scientific">Actinomadura graeca</name>
    <dbReference type="NCBI Taxonomy" id="2750812"/>
    <lineage>
        <taxon>Bacteria</taxon>
        <taxon>Bacillati</taxon>
        <taxon>Actinomycetota</taxon>
        <taxon>Actinomycetes</taxon>
        <taxon>Streptosporangiales</taxon>
        <taxon>Thermomonosporaceae</taxon>
        <taxon>Actinomadura</taxon>
    </lineage>
</organism>
<dbReference type="InterPro" id="IPR009057">
    <property type="entry name" value="Homeodomain-like_sf"/>
</dbReference>
<accession>A0ABX8QMA8</accession>
<protein>
    <submittedName>
        <fullName evidence="4">TetR family transcriptional regulator</fullName>
    </submittedName>
</protein>
<evidence type="ECO:0000256" key="1">
    <source>
        <dbReference type="ARBA" id="ARBA00023125"/>
    </source>
</evidence>
<dbReference type="SUPFAM" id="SSF46689">
    <property type="entry name" value="Homeodomain-like"/>
    <property type="match status" value="1"/>
</dbReference>
<dbReference type="Pfam" id="PF00440">
    <property type="entry name" value="TetR_N"/>
    <property type="match status" value="1"/>
</dbReference>
<proteinExistence type="predicted"/>
<feature type="DNA-binding region" description="H-T-H motif" evidence="2">
    <location>
        <begin position="40"/>
        <end position="59"/>
    </location>
</feature>
<evidence type="ECO:0000313" key="5">
    <source>
        <dbReference type="Proteomes" id="UP001049518"/>
    </source>
</evidence>
<keyword evidence="5" id="KW-1185">Reference proteome</keyword>